<organism evidence="8 9">
    <name type="scientific">Luteimonas aestuarii</name>
    <dbReference type="NCBI Taxonomy" id="453837"/>
    <lineage>
        <taxon>Bacteria</taxon>
        <taxon>Pseudomonadati</taxon>
        <taxon>Pseudomonadota</taxon>
        <taxon>Gammaproteobacteria</taxon>
        <taxon>Lysobacterales</taxon>
        <taxon>Lysobacteraceae</taxon>
        <taxon>Luteimonas</taxon>
    </lineage>
</organism>
<proteinExistence type="inferred from homology"/>
<evidence type="ECO:0000256" key="2">
    <source>
        <dbReference type="ARBA" id="ARBA00013831"/>
    </source>
</evidence>
<dbReference type="InterPro" id="IPR017937">
    <property type="entry name" value="Thioredoxin_CS"/>
</dbReference>
<accession>A0A4R5TRI7</accession>
<dbReference type="PROSITE" id="PS51257">
    <property type="entry name" value="PROKAR_LIPOPROTEIN"/>
    <property type="match status" value="1"/>
</dbReference>
<dbReference type="InterPro" id="IPR023205">
    <property type="entry name" value="DsbA/DsbL"/>
</dbReference>
<keyword evidence="4" id="KW-1015">Disulfide bond</keyword>
<comment type="caution">
    <text evidence="8">The sequence shown here is derived from an EMBL/GenBank/DDBJ whole genome shotgun (WGS) entry which is preliminary data.</text>
</comment>
<evidence type="ECO:0000256" key="6">
    <source>
        <dbReference type="SAM" id="SignalP"/>
    </source>
</evidence>
<protein>
    <recommendedName>
        <fullName evidence="2">Thiol:disulfide interchange protein DsbA</fullName>
    </recommendedName>
</protein>
<name>A0A4R5TRI7_9GAMM</name>
<dbReference type="Proteomes" id="UP000294796">
    <property type="component" value="Unassembled WGS sequence"/>
</dbReference>
<comment type="similarity">
    <text evidence="1">Belongs to the thioredoxin family. DsbA subfamily.</text>
</comment>
<dbReference type="SUPFAM" id="SSF52833">
    <property type="entry name" value="Thioredoxin-like"/>
    <property type="match status" value="1"/>
</dbReference>
<dbReference type="InterPro" id="IPR050824">
    <property type="entry name" value="Thiol_disulfide_DsbA"/>
</dbReference>
<dbReference type="CDD" id="cd03019">
    <property type="entry name" value="DsbA_DsbA"/>
    <property type="match status" value="1"/>
</dbReference>
<evidence type="ECO:0000313" key="9">
    <source>
        <dbReference type="Proteomes" id="UP000294796"/>
    </source>
</evidence>
<keyword evidence="5" id="KW-0676">Redox-active center</keyword>
<dbReference type="RefSeq" id="WP_133323611.1">
    <property type="nucleotide sequence ID" value="NZ_SMTF01000020.1"/>
</dbReference>
<dbReference type="PANTHER" id="PTHR35891:SF2">
    <property type="entry name" value="THIOL:DISULFIDE INTERCHANGE PROTEIN DSBA"/>
    <property type="match status" value="1"/>
</dbReference>
<evidence type="ECO:0000259" key="7">
    <source>
        <dbReference type="Pfam" id="PF01323"/>
    </source>
</evidence>
<reference evidence="8 9" key="1">
    <citation type="submission" date="2019-03" db="EMBL/GenBank/DDBJ databases">
        <title>Luteimonas zhaokaii sp.nov., isolated from the rectal contents of Plateau pika in Yushu, Qinghai Province, China.</title>
        <authorList>
            <person name="Zhang G."/>
        </authorList>
    </citation>
    <scope>NUCLEOTIDE SEQUENCE [LARGE SCALE GENOMIC DNA]</scope>
    <source>
        <strain evidence="8 9">B9</strain>
    </source>
</reference>
<dbReference type="InterPro" id="IPR001853">
    <property type="entry name" value="DSBA-like_thioredoxin_dom"/>
</dbReference>
<dbReference type="EMBL" id="SMTF01000020">
    <property type="protein sequence ID" value="TDK20327.1"/>
    <property type="molecule type" value="Genomic_DNA"/>
</dbReference>
<evidence type="ECO:0000256" key="5">
    <source>
        <dbReference type="ARBA" id="ARBA00023284"/>
    </source>
</evidence>
<gene>
    <name evidence="8" type="ORF">E2F46_16120</name>
</gene>
<sequence>MTPRIALPLLLSVLLAACGSQDAPEPAAPATVEPAPVETIADEPAIDPNAPVETATPAEGEAPATDAIEAAPETAAAVPPRGAATPVPGLTVGRDYDIIQGGQPYRVGNDIEVAEVFAYWCGACAQFDPLVTAWKARQPADVRFVYVPAVFNEQDNFPRAYYAAEATGILDRVHSPLFRAIHLERSLRQNASVDDIAAFFGKHGLPAQEAKSTMQSFAVNANIGRARQFAMRSGVQATPTLIVNGRYRVIGRSHEEQLQIADRLVAHERDAAR</sequence>
<dbReference type="Gene3D" id="3.40.30.10">
    <property type="entry name" value="Glutaredoxin"/>
    <property type="match status" value="1"/>
</dbReference>
<keyword evidence="3 6" id="KW-0732">Signal</keyword>
<dbReference type="PROSITE" id="PS00194">
    <property type="entry name" value="THIOREDOXIN_1"/>
    <property type="match status" value="1"/>
</dbReference>
<dbReference type="GO" id="GO:0016491">
    <property type="term" value="F:oxidoreductase activity"/>
    <property type="evidence" value="ECO:0007669"/>
    <property type="project" value="InterPro"/>
</dbReference>
<evidence type="ECO:0000256" key="4">
    <source>
        <dbReference type="ARBA" id="ARBA00023157"/>
    </source>
</evidence>
<dbReference type="AlphaFoldDB" id="A0A4R5TRI7"/>
<evidence type="ECO:0000313" key="8">
    <source>
        <dbReference type="EMBL" id="TDK20327.1"/>
    </source>
</evidence>
<dbReference type="Pfam" id="PF01323">
    <property type="entry name" value="DSBA"/>
    <property type="match status" value="1"/>
</dbReference>
<keyword evidence="9" id="KW-1185">Reference proteome</keyword>
<feature type="domain" description="DSBA-like thioredoxin" evidence="7">
    <location>
        <begin position="154"/>
        <end position="259"/>
    </location>
</feature>
<evidence type="ECO:0000256" key="3">
    <source>
        <dbReference type="ARBA" id="ARBA00022729"/>
    </source>
</evidence>
<dbReference type="PANTHER" id="PTHR35891">
    <property type="entry name" value="THIOL:DISULFIDE INTERCHANGE PROTEIN DSBA"/>
    <property type="match status" value="1"/>
</dbReference>
<dbReference type="OrthoDB" id="9784896at2"/>
<feature type="signal peptide" evidence="6">
    <location>
        <begin position="1"/>
        <end position="22"/>
    </location>
</feature>
<evidence type="ECO:0000256" key="1">
    <source>
        <dbReference type="ARBA" id="ARBA00005791"/>
    </source>
</evidence>
<dbReference type="InterPro" id="IPR036249">
    <property type="entry name" value="Thioredoxin-like_sf"/>
</dbReference>
<feature type="chain" id="PRO_5020411945" description="Thiol:disulfide interchange protein DsbA" evidence="6">
    <location>
        <begin position="23"/>
        <end position="273"/>
    </location>
</feature>